<name>A0A150GWM2_GONPE</name>
<dbReference type="AlphaFoldDB" id="A0A150GWM2"/>
<evidence type="ECO:0000313" key="1">
    <source>
        <dbReference type="EMBL" id="KXZ53770.1"/>
    </source>
</evidence>
<sequence length="263" mass="27355">MAANDPLLAAPPKQHVPALRAWAPLASRLLGLGAQAGAAAAGGLHGAVVLRCERVGGLAELRSQAAVQPGVWCAGTGPSDPQPSDEDRALYTAGELACLLEGQRGVVLLQLHVGWDDHDAIPPYGPYKPLVLRLLREALARPDVVSFASLAPVPGAPGGSASAGLTMVLSADKEPFRSWSAHLAGFGCQAALEAQSPYYKLLVGRVLGYLPANIAHHIKLKHGSEPSREVVAAVDQALAKLSSKQPRLPWNASARGGGRKKAK</sequence>
<organism evidence="1 2">
    <name type="scientific">Gonium pectorale</name>
    <name type="common">Green alga</name>
    <dbReference type="NCBI Taxonomy" id="33097"/>
    <lineage>
        <taxon>Eukaryota</taxon>
        <taxon>Viridiplantae</taxon>
        <taxon>Chlorophyta</taxon>
        <taxon>core chlorophytes</taxon>
        <taxon>Chlorophyceae</taxon>
        <taxon>CS clade</taxon>
        <taxon>Chlamydomonadales</taxon>
        <taxon>Volvocaceae</taxon>
        <taxon>Gonium</taxon>
    </lineage>
</organism>
<dbReference type="Proteomes" id="UP000075714">
    <property type="component" value="Unassembled WGS sequence"/>
</dbReference>
<dbReference type="OrthoDB" id="513406at2759"/>
<reference evidence="2" key="1">
    <citation type="journal article" date="2016" name="Nat. Commun.">
        <title>The Gonium pectorale genome demonstrates co-option of cell cycle regulation during the evolution of multicellularity.</title>
        <authorList>
            <person name="Hanschen E.R."/>
            <person name="Marriage T.N."/>
            <person name="Ferris P.J."/>
            <person name="Hamaji T."/>
            <person name="Toyoda A."/>
            <person name="Fujiyama A."/>
            <person name="Neme R."/>
            <person name="Noguchi H."/>
            <person name="Minakuchi Y."/>
            <person name="Suzuki M."/>
            <person name="Kawai-Toyooka H."/>
            <person name="Smith D.R."/>
            <person name="Sparks H."/>
            <person name="Anderson J."/>
            <person name="Bakaric R."/>
            <person name="Luria V."/>
            <person name="Karger A."/>
            <person name="Kirschner M.W."/>
            <person name="Durand P.M."/>
            <person name="Michod R.E."/>
            <person name="Nozaki H."/>
            <person name="Olson B.J."/>
        </authorList>
    </citation>
    <scope>NUCLEOTIDE SEQUENCE [LARGE SCALE GENOMIC DNA]</scope>
    <source>
        <strain evidence="2">NIES-2863</strain>
    </source>
</reference>
<proteinExistence type="predicted"/>
<accession>A0A150GWM2</accession>
<evidence type="ECO:0000313" key="2">
    <source>
        <dbReference type="Proteomes" id="UP000075714"/>
    </source>
</evidence>
<keyword evidence="2" id="KW-1185">Reference proteome</keyword>
<comment type="caution">
    <text evidence="1">The sequence shown here is derived from an EMBL/GenBank/DDBJ whole genome shotgun (WGS) entry which is preliminary data.</text>
</comment>
<dbReference type="EMBL" id="LSYV01000007">
    <property type="protein sequence ID" value="KXZ53770.1"/>
    <property type="molecule type" value="Genomic_DNA"/>
</dbReference>
<protein>
    <submittedName>
        <fullName evidence="1">Uncharacterized protein</fullName>
    </submittedName>
</protein>
<gene>
    <name evidence="1" type="ORF">GPECTOR_6g688</name>
</gene>